<dbReference type="Proteomes" id="UP000446768">
    <property type="component" value="Unassembled WGS sequence"/>
</dbReference>
<name>A0A7X2LU42_9BURK</name>
<keyword evidence="2" id="KW-1185">Reference proteome</keyword>
<accession>A0A7X2LU42</accession>
<reference evidence="1 2" key="1">
    <citation type="submission" date="2019-11" db="EMBL/GenBank/DDBJ databases">
        <title>Novel species isolated from a subtropical stream in China.</title>
        <authorList>
            <person name="Lu H."/>
        </authorList>
    </citation>
    <scope>NUCLEOTIDE SEQUENCE [LARGE SCALE GENOMIC DNA]</scope>
    <source>
        <strain evidence="1 2">FT92W</strain>
    </source>
</reference>
<protein>
    <recommendedName>
        <fullName evidence="3">Restriction endonuclease type IV Mrr domain-containing protein</fullName>
    </recommendedName>
</protein>
<gene>
    <name evidence="1" type="ORF">GJ700_17765</name>
</gene>
<dbReference type="EMBL" id="WKJJ01000010">
    <property type="protein sequence ID" value="MRV73563.1"/>
    <property type="molecule type" value="Genomic_DNA"/>
</dbReference>
<comment type="caution">
    <text evidence="1">The sequence shown here is derived from an EMBL/GenBank/DDBJ whole genome shotgun (WGS) entry which is preliminary data.</text>
</comment>
<dbReference type="InterPro" id="IPR011335">
    <property type="entry name" value="Restrct_endonuc-II-like"/>
</dbReference>
<evidence type="ECO:0008006" key="3">
    <source>
        <dbReference type="Google" id="ProtNLM"/>
    </source>
</evidence>
<dbReference type="SUPFAM" id="SSF52980">
    <property type="entry name" value="Restriction endonuclease-like"/>
    <property type="match status" value="1"/>
</dbReference>
<proteinExistence type="predicted"/>
<evidence type="ECO:0000313" key="2">
    <source>
        <dbReference type="Proteomes" id="UP000446768"/>
    </source>
</evidence>
<evidence type="ECO:0000313" key="1">
    <source>
        <dbReference type="EMBL" id="MRV73563.1"/>
    </source>
</evidence>
<dbReference type="RefSeq" id="WP_154376226.1">
    <property type="nucleotide sequence ID" value="NZ_WKJJ01000010.1"/>
</dbReference>
<dbReference type="AlphaFoldDB" id="A0A7X2LU42"/>
<organism evidence="1 2">
    <name type="scientific">Pseudoduganella rivuli</name>
    <dbReference type="NCBI Taxonomy" id="2666085"/>
    <lineage>
        <taxon>Bacteria</taxon>
        <taxon>Pseudomonadati</taxon>
        <taxon>Pseudomonadota</taxon>
        <taxon>Betaproteobacteria</taxon>
        <taxon>Burkholderiales</taxon>
        <taxon>Oxalobacteraceae</taxon>
        <taxon>Telluria group</taxon>
        <taxon>Pseudoduganella</taxon>
    </lineage>
</organism>
<sequence>MTYRNCTLPKPTLPQEFEAICLALYRKIWCDPNAQLNGVNGQRQNGVDIFGHDVTSGKAYGVQCKVRSKRITFPEIESEIEKAEGFLPRIQHFIIATTADRDGSMQTKIRQLSERRCAAGLFAVHIVSWNELTDMLDEHRSVATRFFSFLDDQPPFTEAVGSAIGNEDLYAHRLAYALKLLNENRAIYNMLTVSRVAEALQSERISDVAKYFEGKEEPTIRFMHDFAAEFGVNADWLIHGEDEAFYCGDPMAFTPVDAISFIERNGHEDIFIIRSDSVYGECAIVVRLKSWRYVTINGTWNVSSHVGGTGRSQMEDLCLFFVHMLKNRIAFRGCSLDNETFYKLKEGQIYPGSVLEGRNRESDWCVALLDFEHRKNNAQKYGEWHGQSLLDAQSILKDYLSFEAKKLIQAVW</sequence>